<dbReference type="GO" id="GO:0004803">
    <property type="term" value="F:transposase activity"/>
    <property type="evidence" value="ECO:0007669"/>
    <property type="project" value="InterPro"/>
</dbReference>
<dbReference type="InterPro" id="IPR036515">
    <property type="entry name" value="Transposase_17_sf"/>
</dbReference>
<reference evidence="1" key="1">
    <citation type="submission" date="2021-04" db="EMBL/GenBank/DDBJ databases">
        <title>Genome sequence of Woronichinia naegeliana from Washington state freshwater lake bloom.</title>
        <authorList>
            <person name="Dreher T.W."/>
        </authorList>
    </citation>
    <scope>NUCLEOTIDE SEQUENCE</scope>
    <source>
        <strain evidence="1">WA131</strain>
    </source>
</reference>
<proteinExistence type="predicted"/>
<gene>
    <name evidence="1" type="ORF">KA717_38945</name>
</gene>
<sequence>MTRMARNAPLRQEPNSISSFVAGFKSAVTKRINLLRDNRDIPIWQRNYYESIIRDEQSLIAIREYIRNNPCQWQKDPDNPVNDQSWKTLDLDLYF</sequence>
<evidence type="ECO:0000313" key="1">
    <source>
        <dbReference type="EMBL" id="UXE61283.1"/>
    </source>
</evidence>
<dbReference type="EMBL" id="CP073041">
    <property type="protein sequence ID" value="UXE61283.1"/>
    <property type="molecule type" value="Genomic_DNA"/>
</dbReference>
<protein>
    <submittedName>
        <fullName evidence="1">Transposase</fullName>
    </submittedName>
</protein>
<dbReference type="PANTHER" id="PTHR36966">
    <property type="entry name" value="REP-ASSOCIATED TYROSINE TRANSPOSASE"/>
    <property type="match status" value="1"/>
</dbReference>
<organism evidence="1">
    <name type="scientific">Woronichinia naegeliana WA131</name>
    <dbReference type="NCBI Taxonomy" id="2824559"/>
    <lineage>
        <taxon>Bacteria</taxon>
        <taxon>Bacillati</taxon>
        <taxon>Cyanobacteriota</taxon>
        <taxon>Cyanophyceae</taxon>
        <taxon>Synechococcales</taxon>
        <taxon>Coelosphaeriaceae</taxon>
        <taxon>Woronichinia</taxon>
    </lineage>
</organism>
<dbReference type="Gene3D" id="3.30.70.1290">
    <property type="entry name" value="Transposase IS200-like"/>
    <property type="match status" value="1"/>
</dbReference>
<dbReference type="InterPro" id="IPR052715">
    <property type="entry name" value="RAYT_transposase"/>
</dbReference>
<dbReference type="GO" id="GO:0043565">
    <property type="term" value="F:sequence-specific DNA binding"/>
    <property type="evidence" value="ECO:0007669"/>
    <property type="project" value="TreeGrafter"/>
</dbReference>
<dbReference type="SUPFAM" id="SSF143422">
    <property type="entry name" value="Transposase IS200-like"/>
    <property type="match status" value="1"/>
</dbReference>
<name>A0A977KWQ8_9CYAN</name>
<dbReference type="Proteomes" id="UP001065613">
    <property type="component" value="Chromosome"/>
</dbReference>
<dbReference type="AlphaFoldDB" id="A0A977KWQ8"/>
<dbReference type="GO" id="GO:0006313">
    <property type="term" value="P:DNA transposition"/>
    <property type="evidence" value="ECO:0007669"/>
    <property type="project" value="InterPro"/>
</dbReference>
<dbReference type="KEGG" id="wna:KA717_38945"/>
<dbReference type="PANTHER" id="PTHR36966:SF1">
    <property type="entry name" value="REP-ASSOCIATED TYROSINE TRANSPOSASE"/>
    <property type="match status" value="1"/>
</dbReference>
<accession>A0A977KWQ8</accession>